<dbReference type="Pfam" id="PF00781">
    <property type="entry name" value="DAGK_cat"/>
    <property type="match status" value="1"/>
</dbReference>
<dbReference type="InterPro" id="IPR004363">
    <property type="entry name" value="Methylgl_synth"/>
</dbReference>
<keyword evidence="3" id="KW-1185">Reference proteome</keyword>
<evidence type="ECO:0000259" key="1">
    <source>
        <dbReference type="PROSITE" id="PS50146"/>
    </source>
</evidence>
<dbReference type="Pfam" id="PF19279">
    <property type="entry name" value="YegS_C"/>
    <property type="match status" value="1"/>
</dbReference>
<dbReference type="Gene3D" id="3.40.50.10330">
    <property type="entry name" value="Probable inorganic polyphosphate/atp-NAD kinase, domain 1"/>
    <property type="match status" value="1"/>
</dbReference>
<dbReference type="InterPro" id="IPR017438">
    <property type="entry name" value="ATP-NAD_kinase_N"/>
</dbReference>
<dbReference type="SMART" id="SM00046">
    <property type="entry name" value="DAGKc"/>
    <property type="match status" value="1"/>
</dbReference>
<proteinExistence type="predicted"/>
<dbReference type="GO" id="GO:0008929">
    <property type="term" value="F:methylglyoxal synthase activity"/>
    <property type="evidence" value="ECO:0007669"/>
    <property type="project" value="InterPro"/>
</dbReference>
<dbReference type="AlphaFoldDB" id="A0A6L9XVV1"/>
<dbReference type="Gene3D" id="2.60.200.40">
    <property type="match status" value="1"/>
</dbReference>
<dbReference type="PANTHER" id="PTHR30492">
    <property type="entry name" value="METHYLGLYOXAL SYNTHASE"/>
    <property type="match status" value="1"/>
</dbReference>
<dbReference type="Proteomes" id="UP000474967">
    <property type="component" value="Unassembled WGS sequence"/>
</dbReference>
<sequence>MDTRKDSERGRLAAVVFNPSKVPVTALRDEVATAEADHAWEPTLWFETGEHDNGTSAAREAIASAPDVVLVAGGDGTVRAVAEEIYEAGVPLALLPAGTGNLLARNLRLTLGDLPHAVRTAFTGVERDVDIAFATTREPGGATVKRAFVVMAGIGLDAHMAANTDVALKSRIGWLAYVDPIARSVIGNKQVQLRYRIDGGRSLSLRAHTVIVGNCGTLTANILLLPDAIVDDGLLDVVVFRPRGAIGWAGIGSRLATNGLFSKTRPGRWMMRNSPDLKGLSYVQSRRFDVHFSIPQEIELDGDSIGLASAVTLTVLHRGLTLRVPAT</sequence>
<dbReference type="InterPro" id="IPR045540">
    <property type="entry name" value="YegS/DAGK_C"/>
</dbReference>
<evidence type="ECO:0000313" key="3">
    <source>
        <dbReference type="Proteomes" id="UP000474967"/>
    </source>
</evidence>
<reference evidence="2 3" key="1">
    <citation type="journal article" date="2014" name="J. Microbiol.">
        <title>Diaminobutyricibacter tongyongensis gen. nov., sp. nov. and Homoserinibacter gongjuensis gen. nov., sp. nov. belong to the family Microbacteriaceae.</title>
        <authorList>
            <person name="Kim S.J."/>
            <person name="Ahn J.H."/>
            <person name="Weon H.Y."/>
            <person name="Hamada M."/>
            <person name="Suzuki K."/>
            <person name="Kwon S.W."/>
        </authorList>
    </citation>
    <scope>NUCLEOTIDE SEQUENCE [LARGE SCALE GENOMIC DNA]</scope>
    <source>
        <strain evidence="2 3">NBRC 108724</strain>
    </source>
</reference>
<name>A0A6L9XVV1_9MICO</name>
<accession>A0A6L9XVV1</accession>
<dbReference type="EMBL" id="JAAGWY010000001">
    <property type="protein sequence ID" value="NEN05426.1"/>
    <property type="molecule type" value="Genomic_DNA"/>
</dbReference>
<organism evidence="2 3">
    <name type="scientific">Leifsonia tongyongensis</name>
    <dbReference type="NCBI Taxonomy" id="1268043"/>
    <lineage>
        <taxon>Bacteria</taxon>
        <taxon>Bacillati</taxon>
        <taxon>Actinomycetota</taxon>
        <taxon>Actinomycetes</taxon>
        <taxon>Micrococcales</taxon>
        <taxon>Microbacteriaceae</taxon>
        <taxon>Leifsonia</taxon>
    </lineage>
</organism>
<protein>
    <submittedName>
        <fullName evidence="2">Transcriptional regulator</fullName>
    </submittedName>
</protein>
<feature type="domain" description="DAGKc" evidence="1">
    <location>
        <begin position="8"/>
        <end position="138"/>
    </location>
</feature>
<gene>
    <name evidence="2" type="ORF">G3T36_06035</name>
</gene>
<dbReference type="GO" id="GO:0019242">
    <property type="term" value="P:methylglyoxal biosynthetic process"/>
    <property type="evidence" value="ECO:0007669"/>
    <property type="project" value="InterPro"/>
</dbReference>
<dbReference type="InterPro" id="IPR016064">
    <property type="entry name" value="NAD/diacylglycerol_kinase_sf"/>
</dbReference>
<comment type="caution">
    <text evidence="2">The sequence shown here is derived from an EMBL/GenBank/DDBJ whole genome shotgun (WGS) entry which is preliminary data.</text>
</comment>
<dbReference type="PROSITE" id="PS50146">
    <property type="entry name" value="DAGK"/>
    <property type="match status" value="1"/>
</dbReference>
<dbReference type="PANTHER" id="PTHR30492:SF0">
    <property type="entry name" value="METHYLGLYOXAL SYNTHASE"/>
    <property type="match status" value="1"/>
</dbReference>
<evidence type="ECO:0000313" key="2">
    <source>
        <dbReference type="EMBL" id="NEN05426.1"/>
    </source>
</evidence>
<dbReference type="GO" id="GO:0005829">
    <property type="term" value="C:cytosol"/>
    <property type="evidence" value="ECO:0007669"/>
    <property type="project" value="TreeGrafter"/>
</dbReference>
<dbReference type="GO" id="GO:0016301">
    <property type="term" value="F:kinase activity"/>
    <property type="evidence" value="ECO:0007669"/>
    <property type="project" value="InterPro"/>
</dbReference>
<dbReference type="InterPro" id="IPR001206">
    <property type="entry name" value="Diacylglycerol_kinase_cat_dom"/>
</dbReference>
<dbReference type="SUPFAM" id="SSF111331">
    <property type="entry name" value="NAD kinase/diacylglycerol kinase-like"/>
    <property type="match status" value="1"/>
</dbReference>
<dbReference type="RefSeq" id="WP_163288641.1">
    <property type="nucleotide sequence ID" value="NZ_JAAGWY010000001.1"/>
</dbReference>